<dbReference type="OrthoDB" id="9784466at2"/>
<evidence type="ECO:0000256" key="1">
    <source>
        <dbReference type="ARBA" id="ARBA00022723"/>
    </source>
</evidence>
<protein>
    <submittedName>
        <fullName evidence="4">HAD-superfamily subfamily IB hydrolase, TIGR01490</fullName>
    </submittedName>
</protein>
<dbReference type="EMBL" id="FOCW01000001">
    <property type="protein sequence ID" value="SEN18477.1"/>
    <property type="molecule type" value="Genomic_DNA"/>
</dbReference>
<dbReference type="InterPro" id="IPR023214">
    <property type="entry name" value="HAD_sf"/>
</dbReference>
<dbReference type="Proteomes" id="UP000199531">
    <property type="component" value="Unassembled WGS sequence"/>
</dbReference>
<keyword evidence="1" id="KW-0479">Metal-binding</keyword>
<reference evidence="4 5" key="1">
    <citation type="submission" date="2016-10" db="EMBL/GenBank/DDBJ databases">
        <authorList>
            <person name="de Groot N.N."/>
        </authorList>
    </citation>
    <scope>NUCLEOTIDE SEQUENCE [LARGE SCALE GENOMIC DNA]</scope>
    <source>
        <strain evidence="4 5">DSM 15123</strain>
    </source>
</reference>
<dbReference type="NCBIfam" id="TIGR01490">
    <property type="entry name" value="HAD-SF-IB-hyp1"/>
    <property type="match status" value="1"/>
</dbReference>
<dbReference type="InterPro" id="IPR006385">
    <property type="entry name" value="HAD_hydro_SerB1"/>
</dbReference>
<dbReference type="PANTHER" id="PTHR43344:SF13">
    <property type="entry name" value="PHOSPHATASE RV3661-RELATED"/>
    <property type="match status" value="1"/>
</dbReference>
<sequence>MNIALFDLDHTLLPIDSDFTWALFTNSIGWTDADESLKQNDIFYQQYVDGVLDMNEYVRFVTRAIRAHTPEEARAAHNRYLAEFIEPQVRAEALDLLRSHQQAGDTLVLITATNRFIAGPIGERLGFADENIIATELELDDTGWITGNIDGVANLREGKVHNLQQWLAARGLDWEKVHITFYSDSYNDVPLMEKSAVPVATNPDERLRALAQERGWRILDLFPTE</sequence>
<evidence type="ECO:0000256" key="3">
    <source>
        <dbReference type="ARBA" id="ARBA00022842"/>
    </source>
</evidence>
<dbReference type="InterPro" id="IPR036412">
    <property type="entry name" value="HAD-like_sf"/>
</dbReference>
<evidence type="ECO:0000313" key="4">
    <source>
        <dbReference type="EMBL" id="SEN18477.1"/>
    </source>
</evidence>
<evidence type="ECO:0000256" key="2">
    <source>
        <dbReference type="ARBA" id="ARBA00022801"/>
    </source>
</evidence>
<dbReference type="Gene3D" id="1.20.1440.100">
    <property type="entry name" value="SG protein - dephosphorylation function"/>
    <property type="match status" value="1"/>
</dbReference>
<dbReference type="Pfam" id="PF12710">
    <property type="entry name" value="HAD"/>
    <property type="match status" value="1"/>
</dbReference>
<dbReference type="CDD" id="cd02612">
    <property type="entry name" value="HAD_PGPPase"/>
    <property type="match status" value="1"/>
</dbReference>
<dbReference type="RefSeq" id="WP_091813839.1">
    <property type="nucleotide sequence ID" value="NZ_FOCW01000001.1"/>
</dbReference>
<proteinExistence type="predicted"/>
<dbReference type="AlphaFoldDB" id="A0A1H8EHX0"/>
<dbReference type="GO" id="GO:0046872">
    <property type="term" value="F:metal ion binding"/>
    <property type="evidence" value="ECO:0007669"/>
    <property type="project" value="UniProtKB-KW"/>
</dbReference>
<name>A0A1H8EHX0_9BURK</name>
<gene>
    <name evidence="4" type="ORF">SAMN02745977_00679</name>
</gene>
<keyword evidence="2 4" id="KW-0378">Hydrolase</keyword>
<dbReference type="STRING" id="1121117.SAMN02745977_00679"/>
<keyword evidence="5" id="KW-1185">Reference proteome</keyword>
<organism evidence="4 5">
    <name type="scientific">Brachymonas denitrificans DSM 15123</name>
    <dbReference type="NCBI Taxonomy" id="1121117"/>
    <lineage>
        <taxon>Bacteria</taxon>
        <taxon>Pseudomonadati</taxon>
        <taxon>Pseudomonadota</taxon>
        <taxon>Betaproteobacteria</taxon>
        <taxon>Burkholderiales</taxon>
        <taxon>Comamonadaceae</taxon>
        <taxon>Brachymonas</taxon>
    </lineage>
</organism>
<dbReference type="NCBIfam" id="TIGR01488">
    <property type="entry name" value="HAD-SF-IB"/>
    <property type="match status" value="1"/>
</dbReference>
<keyword evidence="3" id="KW-0460">Magnesium</keyword>
<accession>A0A1H8EHX0</accession>
<dbReference type="SUPFAM" id="SSF56784">
    <property type="entry name" value="HAD-like"/>
    <property type="match status" value="1"/>
</dbReference>
<dbReference type="GO" id="GO:0016787">
    <property type="term" value="F:hydrolase activity"/>
    <property type="evidence" value="ECO:0007669"/>
    <property type="project" value="UniProtKB-KW"/>
</dbReference>
<dbReference type="PANTHER" id="PTHR43344">
    <property type="entry name" value="PHOSPHOSERINE PHOSPHATASE"/>
    <property type="match status" value="1"/>
</dbReference>
<evidence type="ECO:0000313" key="5">
    <source>
        <dbReference type="Proteomes" id="UP000199531"/>
    </source>
</evidence>
<dbReference type="Gene3D" id="3.40.50.1000">
    <property type="entry name" value="HAD superfamily/HAD-like"/>
    <property type="match status" value="1"/>
</dbReference>
<dbReference type="InterPro" id="IPR050582">
    <property type="entry name" value="HAD-like_SerB"/>
</dbReference>